<comment type="caution">
    <text evidence="2">The sequence shown here is derived from an EMBL/GenBank/DDBJ whole genome shotgun (WGS) entry which is preliminary data.</text>
</comment>
<sequence length="302" mass="33782">MLWYSRWPTGKNPAVLKDPFCETTLQFVHPPGSHLQVRQTLNLRVDPLGFPPPPLPMPKMHPPPWLPDPPGKNPASLNQPSVSANRHVISWCRRAAASEESLASLSEEERAELLKSLGADFRRSPRAYFEEPAEAALEPGCCTVRSCISSAPASCMPFSPVLLAPRAPPALLPALVLRPAFLADSLAAGVWHVHPWTSSRKESPLSPGWRPLIILLPVRCGLEHINQFLLVRMANKLLRGINWQFIGKLPCGVGCEREYLALSEDDRKTYDWSIHCHKFRTNTCRREIPAHWDCLFKFTGSA</sequence>
<feature type="compositionally biased region" description="Pro residues" evidence="1">
    <location>
        <begin position="52"/>
        <end position="72"/>
    </location>
</feature>
<evidence type="ECO:0000313" key="2">
    <source>
        <dbReference type="EMBL" id="KAJ4453725.1"/>
    </source>
</evidence>
<organism evidence="2 3">
    <name type="scientific">Paratrimastix pyriformis</name>
    <dbReference type="NCBI Taxonomy" id="342808"/>
    <lineage>
        <taxon>Eukaryota</taxon>
        <taxon>Metamonada</taxon>
        <taxon>Preaxostyla</taxon>
        <taxon>Paratrimastigidae</taxon>
        <taxon>Paratrimastix</taxon>
    </lineage>
</organism>
<name>A0ABQ8U8P0_9EUKA</name>
<feature type="region of interest" description="Disordered" evidence="1">
    <location>
        <begin position="52"/>
        <end position="75"/>
    </location>
</feature>
<gene>
    <name evidence="2" type="ORF">PAPYR_11735</name>
</gene>
<protein>
    <submittedName>
        <fullName evidence="2">Uncharacterized protein</fullName>
    </submittedName>
</protein>
<proteinExistence type="predicted"/>
<dbReference type="EMBL" id="JAPMOS010000223">
    <property type="protein sequence ID" value="KAJ4453725.1"/>
    <property type="molecule type" value="Genomic_DNA"/>
</dbReference>
<evidence type="ECO:0000313" key="3">
    <source>
        <dbReference type="Proteomes" id="UP001141327"/>
    </source>
</evidence>
<keyword evidence="3" id="KW-1185">Reference proteome</keyword>
<accession>A0ABQ8U8P0</accession>
<reference evidence="2" key="1">
    <citation type="journal article" date="2022" name="bioRxiv">
        <title>Genomics of Preaxostyla Flagellates Illuminates Evolutionary Transitions and the Path Towards Mitochondrial Loss.</title>
        <authorList>
            <person name="Novak L.V.F."/>
            <person name="Treitli S.C."/>
            <person name="Pyrih J."/>
            <person name="Halakuc P."/>
            <person name="Pipaliya S.V."/>
            <person name="Vacek V."/>
            <person name="Brzon O."/>
            <person name="Soukal P."/>
            <person name="Eme L."/>
            <person name="Dacks J.B."/>
            <person name="Karnkowska A."/>
            <person name="Elias M."/>
            <person name="Hampl V."/>
        </authorList>
    </citation>
    <scope>NUCLEOTIDE SEQUENCE</scope>
    <source>
        <strain evidence="2">RCP-MX</strain>
    </source>
</reference>
<dbReference type="Proteomes" id="UP001141327">
    <property type="component" value="Unassembled WGS sequence"/>
</dbReference>
<evidence type="ECO:0000256" key="1">
    <source>
        <dbReference type="SAM" id="MobiDB-lite"/>
    </source>
</evidence>